<keyword evidence="10 11" id="KW-0407">Ion channel</keyword>
<evidence type="ECO:0000256" key="1">
    <source>
        <dbReference type="ARBA" id="ARBA00004141"/>
    </source>
</evidence>
<keyword evidence="3 11" id="KW-0813">Transport</keyword>
<feature type="region of interest" description="Disordered" evidence="12">
    <location>
        <begin position="501"/>
        <end position="552"/>
    </location>
</feature>
<feature type="transmembrane region" description="Helical" evidence="11">
    <location>
        <begin position="393"/>
        <end position="417"/>
    </location>
</feature>
<evidence type="ECO:0000259" key="14">
    <source>
        <dbReference type="Pfam" id="PF02932"/>
    </source>
</evidence>
<dbReference type="InterPro" id="IPR036734">
    <property type="entry name" value="Neur_chan_lig-bd_sf"/>
</dbReference>
<evidence type="ECO:0000256" key="8">
    <source>
        <dbReference type="ARBA" id="ARBA00023065"/>
    </source>
</evidence>
<comment type="subcellular location">
    <subcellularLocation>
        <location evidence="2">Cell membrane</location>
    </subcellularLocation>
    <subcellularLocation>
        <location evidence="1">Membrane</location>
        <topology evidence="1">Multi-pass membrane protein</topology>
    </subcellularLocation>
</comment>
<gene>
    <name evidence="15" type="ORF">DERP_011750</name>
</gene>
<feature type="transmembrane region" description="Helical" evidence="11">
    <location>
        <begin position="747"/>
        <end position="766"/>
    </location>
</feature>
<comment type="similarity">
    <text evidence="11">Belongs to the ligand-gated ion channel (TC 1.A.9) family.</text>
</comment>
<reference evidence="15 16" key="1">
    <citation type="journal article" date="2018" name="J. Allergy Clin. Immunol.">
        <title>High-quality assembly of Dermatophagoides pteronyssinus genome and transcriptome reveals a wide range of novel allergens.</title>
        <authorList>
            <person name="Liu X.Y."/>
            <person name="Yang K.Y."/>
            <person name="Wang M.Q."/>
            <person name="Kwok J.S."/>
            <person name="Zeng X."/>
            <person name="Yang Z."/>
            <person name="Xiao X.J."/>
            <person name="Lau C.P."/>
            <person name="Li Y."/>
            <person name="Huang Z.M."/>
            <person name="Ba J.G."/>
            <person name="Yim A.K."/>
            <person name="Ouyang C.Y."/>
            <person name="Ngai S.M."/>
            <person name="Chan T.F."/>
            <person name="Leung E.L."/>
            <person name="Liu L."/>
            <person name="Liu Z.G."/>
            <person name="Tsui S.K."/>
        </authorList>
    </citation>
    <scope>NUCLEOTIDE SEQUENCE [LARGE SCALE GENOMIC DNA]</scope>
    <source>
        <strain evidence="15">Derp</strain>
    </source>
</reference>
<dbReference type="Proteomes" id="UP000887458">
    <property type="component" value="Unassembled WGS sequence"/>
</dbReference>
<evidence type="ECO:0000259" key="13">
    <source>
        <dbReference type="Pfam" id="PF02931"/>
    </source>
</evidence>
<keyword evidence="16" id="KW-1185">Reference proteome</keyword>
<feature type="compositionally biased region" description="Polar residues" evidence="12">
    <location>
        <begin position="619"/>
        <end position="629"/>
    </location>
</feature>
<feature type="compositionally biased region" description="Polar residues" evidence="12">
    <location>
        <begin position="525"/>
        <end position="541"/>
    </location>
</feature>
<keyword evidence="8 11" id="KW-0406">Ion transport</keyword>
<dbReference type="NCBIfam" id="TIGR00860">
    <property type="entry name" value="LIC"/>
    <property type="match status" value="1"/>
</dbReference>
<feature type="transmembrane region" description="Helical" evidence="11">
    <location>
        <begin position="20"/>
        <end position="39"/>
    </location>
</feature>
<keyword evidence="9 11" id="KW-0472">Membrane</keyword>
<keyword evidence="5 11" id="KW-0812">Transmembrane</keyword>
<dbReference type="Gene3D" id="2.70.170.10">
    <property type="entry name" value="Neurotransmitter-gated ion-channel ligand-binding domain"/>
    <property type="match status" value="1"/>
</dbReference>
<feature type="region of interest" description="Disordered" evidence="12">
    <location>
        <begin position="60"/>
        <end position="80"/>
    </location>
</feature>
<dbReference type="Gene3D" id="1.20.58.390">
    <property type="entry name" value="Neurotransmitter-gated ion-channel transmembrane domain"/>
    <property type="match status" value="2"/>
</dbReference>
<comment type="caution">
    <text evidence="15">The sequence shown here is derived from an EMBL/GenBank/DDBJ whole genome shotgun (WGS) entry which is preliminary data.</text>
</comment>
<proteinExistence type="inferred from homology"/>
<dbReference type="PRINTS" id="PR00252">
    <property type="entry name" value="NRIONCHANNEL"/>
</dbReference>
<feature type="transmembrane region" description="Helical" evidence="11">
    <location>
        <begin position="458"/>
        <end position="477"/>
    </location>
</feature>
<feature type="compositionally biased region" description="Basic residues" evidence="12">
    <location>
        <begin position="63"/>
        <end position="77"/>
    </location>
</feature>
<dbReference type="InterPro" id="IPR006201">
    <property type="entry name" value="Neur_channel"/>
</dbReference>
<dbReference type="InterPro" id="IPR006028">
    <property type="entry name" value="GABAA/Glycine_rcpt"/>
</dbReference>
<feature type="region of interest" description="Disordered" evidence="12">
    <location>
        <begin position="591"/>
        <end position="629"/>
    </location>
</feature>
<evidence type="ECO:0000256" key="7">
    <source>
        <dbReference type="ARBA" id="ARBA00022989"/>
    </source>
</evidence>
<dbReference type="InterPro" id="IPR036719">
    <property type="entry name" value="Neuro-gated_channel_TM_sf"/>
</dbReference>
<dbReference type="InterPro" id="IPR006029">
    <property type="entry name" value="Neurotrans-gated_channel_TM"/>
</dbReference>
<evidence type="ECO:0000256" key="4">
    <source>
        <dbReference type="ARBA" id="ARBA00022475"/>
    </source>
</evidence>
<evidence type="ECO:0000256" key="2">
    <source>
        <dbReference type="ARBA" id="ARBA00004236"/>
    </source>
</evidence>
<dbReference type="PRINTS" id="PR00253">
    <property type="entry name" value="GABAARECEPTR"/>
</dbReference>
<evidence type="ECO:0000256" key="3">
    <source>
        <dbReference type="ARBA" id="ARBA00022448"/>
    </source>
</evidence>
<evidence type="ECO:0000313" key="16">
    <source>
        <dbReference type="Proteomes" id="UP000887458"/>
    </source>
</evidence>
<dbReference type="SUPFAM" id="SSF63712">
    <property type="entry name" value="Nicotinic receptor ligand binding domain-like"/>
    <property type="match status" value="1"/>
</dbReference>
<keyword evidence="7 11" id="KW-1133">Transmembrane helix</keyword>
<organism evidence="15 16">
    <name type="scientific">Dermatophagoides pteronyssinus</name>
    <name type="common">European house dust mite</name>
    <dbReference type="NCBI Taxonomy" id="6956"/>
    <lineage>
        <taxon>Eukaryota</taxon>
        <taxon>Metazoa</taxon>
        <taxon>Ecdysozoa</taxon>
        <taxon>Arthropoda</taxon>
        <taxon>Chelicerata</taxon>
        <taxon>Arachnida</taxon>
        <taxon>Acari</taxon>
        <taxon>Acariformes</taxon>
        <taxon>Sarcoptiformes</taxon>
        <taxon>Astigmata</taxon>
        <taxon>Psoroptidia</taxon>
        <taxon>Analgoidea</taxon>
        <taxon>Pyroglyphidae</taxon>
        <taxon>Dermatophagoidinae</taxon>
        <taxon>Dermatophagoides</taxon>
    </lineage>
</organism>
<dbReference type="PANTHER" id="PTHR18945">
    <property type="entry name" value="NEUROTRANSMITTER GATED ION CHANNEL"/>
    <property type="match status" value="1"/>
</dbReference>
<dbReference type="EMBL" id="NJHN03000083">
    <property type="protein sequence ID" value="KAH9417021.1"/>
    <property type="molecule type" value="Genomic_DNA"/>
</dbReference>
<evidence type="ECO:0000256" key="6">
    <source>
        <dbReference type="ARBA" id="ARBA00022729"/>
    </source>
</evidence>
<dbReference type="Pfam" id="PF02931">
    <property type="entry name" value="Neur_chan_LBD"/>
    <property type="match status" value="1"/>
</dbReference>
<dbReference type="CDD" id="cd19049">
    <property type="entry name" value="LGIC_TM_anion"/>
    <property type="match status" value="1"/>
</dbReference>
<name>A0ABQ8J366_DERPT</name>
<dbReference type="InterPro" id="IPR018000">
    <property type="entry name" value="Neurotransmitter_ion_chnl_CS"/>
</dbReference>
<dbReference type="InterPro" id="IPR038050">
    <property type="entry name" value="Neuro_actylchol_rec"/>
</dbReference>
<reference evidence="15 16" key="2">
    <citation type="journal article" date="2022" name="Mol. Biol. Evol.">
        <title>Comparative Genomics Reveals Insights into the Divergent Evolution of Astigmatic Mites and Household Pest Adaptations.</title>
        <authorList>
            <person name="Xiong Q."/>
            <person name="Wan A.T."/>
            <person name="Liu X."/>
            <person name="Fung C.S."/>
            <person name="Xiao X."/>
            <person name="Malainual N."/>
            <person name="Hou J."/>
            <person name="Wang L."/>
            <person name="Wang M."/>
            <person name="Yang K.Y."/>
            <person name="Cui Y."/>
            <person name="Leung E.L."/>
            <person name="Nong W."/>
            <person name="Shin S.K."/>
            <person name="Au S.W."/>
            <person name="Jeong K.Y."/>
            <person name="Chew F.T."/>
            <person name="Hui J.H."/>
            <person name="Leung T.F."/>
            <person name="Tungtrongchitr A."/>
            <person name="Zhong N."/>
            <person name="Liu Z."/>
            <person name="Tsui S.K."/>
        </authorList>
    </citation>
    <scope>NUCLEOTIDE SEQUENCE [LARGE SCALE GENOMIC DNA]</scope>
    <source>
        <strain evidence="15">Derp</strain>
    </source>
</reference>
<dbReference type="Pfam" id="PF02932">
    <property type="entry name" value="Neur_chan_memb"/>
    <property type="match status" value="1"/>
</dbReference>
<dbReference type="SUPFAM" id="SSF90112">
    <property type="entry name" value="Neurotransmitter-gated ion-channel transmembrane pore"/>
    <property type="match status" value="1"/>
</dbReference>
<keyword evidence="6" id="KW-0732">Signal</keyword>
<evidence type="ECO:0000256" key="10">
    <source>
        <dbReference type="ARBA" id="ARBA00023303"/>
    </source>
</evidence>
<feature type="compositionally biased region" description="Acidic residues" evidence="12">
    <location>
        <begin position="597"/>
        <end position="612"/>
    </location>
</feature>
<accession>A0ABQ8J366</accession>
<evidence type="ECO:0000313" key="15">
    <source>
        <dbReference type="EMBL" id="KAH9417021.1"/>
    </source>
</evidence>
<evidence type="ECO:0000256" key="11">
    <source>
        <dbReference type="RuleBase" id="RU000687"/>
    </source>
</evidence>
<feature type="compositionally biased region" description="Low complexity" evidence="12">
    <location>
        <begin position="542"/>
        <end position="552"/>
    </location>
</feature>
<dbReference type="PROSITE" id="PS00236">
    <property type="entry name" value="NEUROTR_ION_CHANNEL"/>
    <property type="match status" value="1"/>
</dbReference>
<keyword evidence="4" id="KW-1003">Cell membrane</keyword>
<evidence type="ECO:0000256" key="12">
    <source>
        <dbReference type="SAM" id="MobiDB-lite"/>
    </source>
</evidence>
<feature type="domain" description="Neurotransmitter-gated ion-channel ligand-binding" evidence="13">
    <location>
        <begin position="183"/>
        <end position="392"/>
    </location>
</feature>
<protein>
    <submittedName>
        <fullName evidence="15">Uncharacterized protein</fullName>
    </submittedName>
</protein>
<dbReference type="InterPro" id="IPR006202">
    <property type="entry name" value="Neur_chan_lig-bd"/>
</dbReference>
<evidence type="ECO:0000256" key="5">
    <source>
        <dbReference type="ARBA" id="ARBA00022692"/>
    </source>
</evidence>
<evidence type="ECO:0000256" key="9">
    <source>
        <dbReference type="ARBA" id="ARBA00023136"/>
    </source>
</evidence>
<feature type="domain" description="Neurotransmitter-gated ion-channel transmembrane" evidence="14">
    <location>
        <begin position="400"/>
        <end position="764"/>
    </location>
</feature>
<sequence length="777" mass="90287">MANDQDQDDNDHYNRLKHSIFILKKFSFLIIILTLFRFIDANDDDILSPEMLIKNVINEQHQRSHPHHPHHHRHHIHQSNVQESSLLSTNIILPLLSSSTISPLLLTNTLTTESTTTTTNKIPIIIDNNNKLTRKRKQISLKKQSENNNDNSDGKSSDKLINIRTTTLQQQITNNTFNVDSFLPQGYDKLMPPKHNGQPTKVRFHVWVLGLDSIDEGSMTYVADIFMSQSWKDNRLIIPDDIVFNVNASNDPRGPYRLLPLTFIDKIWRPDSFFKNAKEVTFQEMTIPNHYIWLYSDNTILYMVKLTLLLSCAMKFQTYPHDTQNCTMKIESLSYTTNDLVFDWEESDPLVVEEHIELPQHDLIRKDIDYCTTDYSSGTFACVQVIFTIKRRLGYYIFHTYIPTCLIVIMSWISFWIKPEAVPARVTLCVTSLLTLSTQHAQSQKSLPPVSYIKAIDIFMSSCTVFVFASLMEYALVNILMADELLNGGFGGLNWSFEPTTTTPTTNPNLISNIKSNNERRKTVSKTTTKQRCSTTESGTVNNNNNRYQQQQQQRINDRLLHHQHHHHPKQLPPSIRSLSLSRLDLDSKLNDFSNNNDDDDDGNDDDDDDDDDKRFKHQNNNVKTNGSTLRNRIGSIFNYDNNNLIKKKKKKIDSKQPSIEKSFCLYTNSNDNVDRCNIDDDNVDVNIDDDDNCFSNEKPPKKDQKYFHQRKTTFDSRNDIQFNLDQSINQFLLQSKHRRAYTVDHISRWIFPLSFTILNIVYWLYYLNVCNECSVW</sequence>